<dbReference type="Proteomes" id="UP000037460">
    <property type="component" value="Unassembled WGS sequence"/>
</dbReference>
<feature type="compositionally biased region" description="Pro residues" evidence="4">
    <location>
        <begin position="42"/>
        <end position="51"/>
    </location>
</feature>
<dbReference type="OrthoDB" id="20872at2759"/>
<dbReference type="InterPro" id="IPR002110">
    <property type="entry name" value="Ankyrin_rpt"/>
</dbReference>
<evidence type="ECO:0000313" key="6">
    <source>
        <dbReference type="EMBL" id="KOO27260.1"/>
    </source>
</evidence>
<evidence type="ECO:0000256" key="4">
    <source>
        <dbReference type="SAM" id="MobiDB-lite"/>
    </source>
</evidence>
<reference evidence="7" key="1">
    <citation type="journal article" date="2015" name="PLoS Genet.">
        <title>Genome Sequence and Transcriptome Analyses of Chrysochromulina tobin: Metabolic Tools for Enhanced Algal Fitness in the Prominent Order Prymnesiales (Haptophyceae).</title>
        <authorList>
            <person name="Hovde B.T."/>
            <person name="Deodato C.R."/>
            <person name="Hunsperger H.M."/>
            <person name="Ryken S.A."/>
            <person name="Yost W."/>
            <person name="Jha R.K."/>
            <person name="Patterson J."/>
            <person name="Monnat R.J. Jr."/>
            <person name="Barlow S.B."/>
            <person name="Starkenburg S.R."/>
            <person name="Cattolico R.A."/>
        </authorList>
    </citation>
    <scope>NUCLEOTIDE SEQUENCE</scope>
    <source>
        <strain evidence="7">CCMP291</strain>
    </source>
</reference>
<keyword evidence="7" id="KW-1185">Reference proteome</keyword>
<dbReference type="PANTHER" id="PTHR24188:SF29">
    <property type="entry name" value="GH09064P"/>
    <property type="match status" value="1"/>
</dbReference>
<keyword evidence="5" id="KW-0472">Membrane</keyword>
<name>A0A0M0JL97_9EUKA</name>
<sequence>MGQNDDLRLLLVFLTGFVIFSLPLMANDTRRVWAPRPAGSDQPPPGPPDPYPHYQSDDNDPGWKFRRAITDGDLDEAERLYTASLAADPPVNLANRAHWHGSTPLFEAARSGHLHAAKWLIARGANADATNEWGESAANEAGSMGHWDIVWYLHEQGAQLTRSTDHAHSSLVLSAVRHRSTDALGQLQKRGVDLGTRHWNANTVLHEAARMGETAIITWLLEHAKLDVNATNDSGEGALAEAATMGHTEAMWKLIGAGASLGEPGSAHASSLFYSAVRHADLRVLNLMFERGAVNASSISSTDSFGRLPILEAVRTGKLEVLNWLLAQGANVSAVSNAGQSALAVAAYEDHFHLLWRLVEAGADVHARNEHGGTALLAAVRHGHHDDALKLITAGLDVNQPNDRGDTPLTVAAARGDMAIIQMLLDRAATATPRPPRNDTPLIRAAKYKRLEALRLLLGKREVLGLHVDDVNRYGDTALLEACRAGSLEAATLLLEQGANASHVNKNGMTALLLAAEASSLATVKLLVSYRADVHARNLNDEGAIELSRWGRDSDELRAFFEEHGVKPPEHVDDYPTRYEEDAHDDPDELEPPEESVA</sequence>
<evidence type="ECO:0000256" key="5">
    <source>
        <dbReference type="SAM" id="Phobius"/>
    </source>
</evidence>
<keyword evidence="5" id="KW-0812">Transmembrane</keyword>
<dbReference type="EMBL" id="JWZX01002738">
    <property type="protein sequence ID" value="KOO27260.1"/>
    <property type="molecule type" value="Genomic_DNA"/>
</dbReference>
<feature type="repeat" description="ANK" evidence="3">
    <location>
        <begin position="100"/>
        <end position="132"/>
    </location>
</feature>
<keyword evidence="1" id="KW-0677">Repeat</keyword>
<feature type="repeat" description="ANK" evidence="3">
    <location>
        <begin position="338"/>
        <end position="370"/>
    </location>
</feature>
<dbReference type="InterPro" id="IPR036770">
    <property type="entry name" value="Ankyrin_rpt-contain_sf"/>
</dbReference>
<feature type="region of interest" description="Disordered" evidence="4">
    <location>
        <begin position="561"/>
        <end position="598"/>
    </location>
</feature>
<feature type="compositionally biased region" description="Acidic residues" evidence="4">
    <location>
        <begin position="582"/>
        <end position="598"/>
    </location>
</feature>
<accession>A0A0M0JL97</accession>
<feature type="compositionally biased region" description="Basic and acidic residues" evidence="4">
    <location>
        <begin position="561"/>
        <end position="581"/>
    </location>
</feature>
<feature type="repeat" description="ANK" evidence="3">
    <location>
        <begin position="371"/>
        <end position="403"/>
    </location>
</feature>
<dbReference type="PROSITE" id="PS50297">
    <property type="entry name" value="ANK_REP_REGION"/>
    <property type="match status" value="6"/>
</dbReference>
<organism evidence="6 7">
    <name type="scientific">Chrysochromulina tobinii</name>
    <dbReference type="NCBI Taxonomy" id="1460289"/>
    <lineage>
        <taxon>Eukaryota</taxon>
        <taxon>Haptista</taxon>
        <taxon>Haptophyta</taxon>
        <taxon>Prymnesiophyceae</taxon>
        <taxon>Prymnesiales</taxon>
        <taxon>Chrysochromulinaceae</taxon>
        <taxon>Chrysochromulina</taxon>
    </lineage>
</organism>
<dbReference type="Pfam" id="PF12796">
    <property type="entry name" value="Ank_2"/>
    <property type="match status" value="5"/>
</dbReference>
<evidence type="ECO:0000256" key="1">
    <source>
        <dbReference type="ARBA" id="ARBA00022737"/>
    </source>
</evidence>
<feature type="transmembrane region" description="Helical" evidence="5">
    <location>
        <begin position="7"/>
        <end position="26"/>
    </location>
</feature>
<feature type="repeat" description="ANK" evidence="3">
    <location>
        <begin position="507"/>
        <end position="539"/>
    </location>
</feature>
<dbReference type="AlphaFoldDB" id="A0A0M0JL97"/>
<proteinExistence type="predicted"/>
<keyword evidence="5" id="KW-1133">Transmembrane helix</keyword>
<feature type="repeat" description="ANK" evidence="3">
    <location>
        <begin position="474"/>
        <end position="506"/>
    </location>
</feature>
<evidence type="ECO:0000256" key="3">
    <source>
        <dbReference type="PROSITE-ProRule" id="PRU00023"/>
    </source>
</evidence>
<evidence type="ECO:0000313" key="7">
    <source>
        <dbReference type="Proteomes" id="UP000037460"/>
    </source>
</evidence>
<gene>
    <name evidence="6" type="ORF">Ctob_007315</name>
</gene>
<dbReference type="SMART" id="SM00248">
    <property type="entry name" value="ANK"/>
    <property type="match status" value="12"/>
</dbReference>
<comment type="caution">
    <text evidence="6">The sequence shown here is derived from an EMBL/GenBank/DDBJ whole genome shotgun (WGS) entry which is preliminary data.</text>
</comment>
<feature type="repeat" description="ANK" evidence="3">
    <location>
        <begin position="305"/>
        <end position="337"/>
    </location>
</feature>
<feature type="repeat" description="ANK" evidence="3">
    <location>
        <begin position="404"/>
        <end position="436"/>
    </location>
</feature>
<keyword evidence="2 3" id="KW-0040">ANK repeat</keyword>
<evidence type="ECO:0000256" key="2">
    <source>
        <dbReference type="ARBA" id="ARBA00023043"/>
    </source>
</evidence>
<feature type="region of interest" description="Disordered" evidence="4">
    <location>
        <begin position="33"/>
        <end position="59"/>
    </location>
</feature>
<dbReference type="SUPFAM" id="SSF48403">
    <property type="entry name" value="Ankyrin repeat"/>
    <property type="match status" value="2"/>
</dbReference>
<dbReference type="PANTHER" id="PTHR24188">
    <property type="entry name" value="ANKYRIN REPEAT PROTEIN"/>
    <property type="match status" value="1"/>
</dbReference>
<protein>
    <submittedName>
        <fullName evidence="6">Ankyrin repeat protein</fullName>
    </submittedName>
</protein>
<dbReference type="Gene3D" id="1.25.40.20">
    <property type="entry name" value="Ankyrin repeat-containing domain"/>
    <property type="match status" value="4"/>
</dbReference>
<dbReference type="PROSITE" id="PS50088">
    <property type="entry name" value="ANK_REPEAT"/>
    <property type="match status" value="7"/>
</dbReference>